<protein>
    <submittedName>
        <fullName evidence="1">Uncharacterized protein</fullName>
    </submittedName>
</protein>
<dbReference type="RefSeq" id="WP_112055934.1">
    <property type="nucleotide sequence ID" value="NZ_JBAVQX010000145.1"/>
</dbReference>
<organism evidence="1 2">
    <name type="scientific">Onishia taeanensis</name>
    <dbReference type="NCBI Taxonomy" id="284577"/>
    <lineage>
        <taxon>Bacteria</taxon>
        <taxon>Pseudomonadati</taxon>
        <taxon>Pseudomonadota</taxon>
        <taxon>Gammaproteobacteria</taxon>
        <taxon>Oceanospirillales</taxon>
        <taxon>Halomonadaceae</taxon>
        <taxon>Onishia</taxon>
    </lineage>
</organism>
<dbReference type="AlphaFoldDB" id="A0A328XGZ1"/>
<name>A0A328XGZ1_9GAMM</name>
<dbReference type="Proteomes" id="UP000249700">
    <property type="component" value="Unassembled WGS sequence"/>
</dbReference>
<sequence>MLDVRLELECSLCGAQHFRIPTRDEDRQVVICARCHSVKCRADDLEWRMAQASEVRREAREALLAS</sequence>
<evidence type="ECO:0000313" key="1">
    <source>
        <dbReference type="EMBL" id="RAR58574.1"/>
    </source>
</evidence>
<comment type="caution">
    <text evidence="1">The sequence shown here is derived from an EMBL/GenBank/DDBJ whole genome shotgun (WGS) entry which is preliminary data.</text>
</comment>
<dbReference type="EMBL" id="QLSX01000011">
    <property type="protein sequence ID" value="RAR58574.1"/>
    <property type="molecule type" value="Genomic_DNA"/>
</dbReference>
<accession>A0A328XGZ1</accession>
<evidence type="ECO:0000313" key="2">
    <source>
        <dbReference type="Proteomes" id="UP000249700"/>
    </source>
</evidence>
<proteinExistence type="predicted"/>
<reference evidence="1 2" key="1">
    <citation type="submission" date="2018-06" db="EMBL/GenBank/DDBJ databases">
        <title>Comparative analysis of microorganisms from saline springs in Andes Mountain Range, Colombia.</title>
        <authorList>
            <person name="Rubin E."/>
        </authorList>
    </citation>
    <scope>NUCLEOTIDE SEQUENCE [LARGE SCALE GENOMIC DNA]</scope>
    <source>
        <strain evidence="1 2">USBA-857</strain>
    </source>
</reference>
<gene>
    <name evidence="1" type="ORF">BCL93_11160</name>
</gene>
<dbReference type="OrthoDB" id="6183689at2"/>